<dbReference type="RefSeq" id="WP_344890309.1">
    <property type="nucleotide sequence ID" value="NZ_BAABAS010000004.1"/>
</dbReference>
<comment type="caution">
    <text evidence="2">The sequence shown here is derived from an EMBL/GenBank/DDBJ whole genome shotgun (WGS) entry which is preliminary data.</text>
</comment>
<reference evidence="3" key="1">
    <citation type="journal article" date="2019" name="Int. J. Syst. Evol. Microbiol.">
        <title>The Global Catalogue of Microorganisms (GCM) 10K type strain sequencing project: providing services to taxonomists for standard genome sequencing and annotation.</title>
        <authorList>
            <consortium name="The Broad Institute Genomics Platform"/>
            <consortium name="The Broad Institute Genome Sequencing Center for Infectious Disease"/>
            <person name="Wu L."/>
            <person name="Ma J."/>
        </authorList>
    </citation>
    <scope>NUCLEOTIDE SEQUENCE [LARGE SCALE GENOMIC DNA]</scope>
    <source>
        <strain evidence="3">JCM 17440</strain>
    </source>
</reference>
<sequence>MEFLSARLAEDEAAATECGYVRRTWDGPYAMDDQCTREADHVGKHGPWRALKPAPPQTHRQMTEPERRRARAEVASKRRILDEHFGFLNPSGPTRACRRCSDRRADDDPLVHDDRWVRLEPAPCLTVRLLALPYAGHPEYRDGWRP</sequence>
<evidence type="ECO:0000256" key="1">
    <source>
        <dbReference type="SAM" id="MobiDB-lite"/>
    </source>
</evidence>
<evidence type="ECO:0000313" key="3">
    <source>
        <dbReference type="Proteomes" id="UP001501710"/>
    </source>
</evidence>
<accession>A0ABP8BUD1</accession>
<dbReference type="Proteomes" id="UP001501710">
    <property type="component" value="Unassembled WGS sequence"/>
</dbReference>
<dbReference type="EMBL" id="BAABAS010000004">
    <property type="protein sequence ID" value="GAA4226019.1"/>
    <property type="molecule type" value="Genomic_DNA"/>
</dbReference>
<organism evidence="2 3">
    <name type="scientific">Actinomadura meridiana</name>
    <dbReference type="NCBI Taxonomy" id="559626"/>
    <lineage>
        <taxon>Bacteria</taxon>
        <taxon>Bacillati</taxon>
        <taxon>Actinomycetota</taxon>
        <taxon>Actinomycetes</taxon>
        <taxon>Streptosporangiales</taxon>
        <taxon>Thermomonosporaceae</taxon>
        <taxon>Actinomadura</taxon>
    </lineage>
</organism>
<dbReference type="InterPro" id="IPR046193">
    <property type="entry name" value="DUF6221"/>
</dbReference>
<proteinExistence type="predicted"/>
<dbReference type="Pfam" id="PF19730">
    <property type="entry name" value="DUF6221"/>
    <property type="match status" value="1"/>
</dbReference>
<protein>
    <submittedName>
        <fullName evidence="2">Uncharacterized protein</fullName>
    </submittedName>
</protein>
<name>A0ABP8BUD1_9ACTN</name>
<keyword evidence="3" id="KW-1185">Reference proteome</keyword>
<evidence type="ECO:0000313" key="2">
    <source>
        <dbReference type="EMBL" id="GAA4226019.1"/>
    </source>
</evidence>
<feature type="region of interest" description="Disordered" evidence="1">
    <location>
        <begin position="43"/>
        <end position="70"/>
    </location>
</feature>
<feature type="compositionally biased region" description="Basic and acidic residues" evidence="1">
    <location>
        <begin position="61"/>
        <end position="70"/>
    </location>
</feature>
<gene>
    <name evidence="2" type="ORF">GCM10022254_09550</name>
</gene>